<dbReference type="EMBL" id="JAANYQ010000025">
    <property type="protein sequence ID" value="KAF4119444.1"/>
    <property type="molecule type" value="Genomic_DNA"/>
</dbReference>
<dbReference type="Proteomes" id="UP000749293">
    <property type="component" value="Unassembled WGS sequence"/>
</dbReference>
<dbReference type="RefSeq" id="XP_035318096.1">
    <property type="nucleotide sequence ID" value="XM_035466732.1"/>
</dbReference>
<feature type="compositionally biased region" description="Acidic residues" evidence="1">
    <location>
        <begin position="76"/>
        <end position="89"/>
    </location>
</feature>
<keyword evidence="3" id="KW-1185">Reference proteome</keyword>
<feature type="region of interest" description="Disordered" evidence="1">
    <location>
        <begin position="1"/>
        <end position="92"/>
    </location>
</feature>
<feature type="compositionally biased region" description="Basic residues" evidence="1">
    <location>
        <begin position="48"/>
        <end position="58"/>
    </location>
</feature>
<gene>
    <name evidence="2" type="ORF">GMORB2_4758</name>
</gene>
<organism evidence="2 3">
    <name type="scientific">Geosmithia morbida</name>
    <dbReference type="NCBI Taxonomy" id="1094350"/>
    <lineage>
        <taxon>Eukaryota</taxon>
        <taxon>Fungi</taxon>
        <taxon>Dikarya</taxon>
        <taxon>Ascomycota</taxon>
        <taxon>Pezizomycotina</taxon>
        <taxon>Sordariomycetes</taxon>
        <taxon>Hypocreomycetidae</taxon>
        <taxon>Hypocreales</taxon>
        <taxon>Bionectriaceae</taxon>
        <taxon>Geosmithia</taxon>
    </lineage>
</organism>
<name>A0A9P4YR06_9HYPO</name>
<evidence type="ECO:0000313" key="2">
    <source>
        <dbReference type="EMBL" id="KAF4119444.1"/>
    </source>
</evidence>
<reference evidence="2" key="1">
    <citation type="submission" date="2020-03" db="EMBL/GenBank/DDBJ databases">
        <title>Site-based positive gene gene selection in Geosmithia morbida across the United States reveals a broad range of putative effectors and factors for local host and environmental adapation.</title>
        <authorList>
            <person name="Onufrak A."/>
            <person name="Murdoch R.W."/>
            <person name="Gazis R."/>
            <person name="Huff M."/>
            <person name="Staton M."/>
            <person name="Klingeman W."/>
            <person name="Hadziabdic D."/>
        </authorList>
    </citation>
    <scope>NUCLEOTIDE SEQUENCE</scope>
    <source>
        <strain evidence="2">1262</strain>
    </source>
</reference>
<sequence length="383" mass="43801">MTASRKRSTPGDPVAAAAPSRRRSGRISTTSKVSRYFEASDPEEPAPKKTKRGGRSSRKVQEEIGTPEDEHREEQDGNEEDDEEEVDEDAPMKTIIIPLVKLRDTGGVEYTDDRIHDNTLLFLRDLKANNDREWLKCIIFPLSLSPSPPPPFLSLLVCDEMTNEGGEKKTAHDEEYRRALKDWESFVEVTTQTVIDVDETVPELPVKDVIFRIHRDIRFSKNPTPYKPHFSAAWSRTGRKGPYACYYIHCEPGGSTFIAGGLWCPEREHLVRLREHVDRHPRRWRRALSHPDFRRVFFPHLPVGDDEDDGRALVDGLVEKNKGHCLKKAPKGYDPVHRDIKLLRLKSFFVETPVDESVLCRDDAQSKIADIVRGLFPFVSVLK</sequence>
<dbReference type="OrthoDB" id="2537769at2759"/>
<dbReference type="PANTHER" id="PTHR36452">
    <property type="entry name" value="CHROMOSOME 12, WHOLE GENOME SHOTGUN SEQUENCE"/>
    <property type="match status" value="1"/>
</dbReference>
<protein>
    <submittedName>
        <fullName evidence="2">Uncharacterized protein</fullName>
    </submittedName>
</protein>
<evidence type="ECO:0000313" key="3">
    <source>
        <dbReference type="Proteomes" id="UP000749293"/>
    </source>
</evidence>
<dbReference type="NCBIfam" id="TIGR02453">
    <property type="entry name" value="TIGR02453 family protein"/>
    <property type="match status" value="1"/>
</dbReference>
<accession>A0A9P4YR06</accession>
<dbReference type="InterPro" id="IPR012808">
    <property type="entry name" value="CHP02453"/>
</dbReference>
<dbReference type="AlphaFoldDB" id="A0A9P4YR06"/>
<dbReference type="Pfam" id="PF09365">
    <property type="entry name" value="DUF2461"/>
    <property type="match status" value="1"/>
</dbReference>
<dbReference type="PANTHER" id="PTHR36452:SF1">
    <property type="entry name" value="DUF2461 DOMAIN-CONTAINING PROTEIN"/>
    <property type="match status" value="1"/>
</dbReference>
<evidence type="ECO:0000256" key="1">
    <source>
        <dbReference type="SAM" id="MobiDB-lite"/>
    </source>
</evidence>
<dbReference type="GeneID" id="55970986"/>
<comment type="caution">
    <text evidence="2">The sequence shown here is derived from an EMBL/GenBank/DDBJ whole genome shotgun (WGS) entry which is preliminary data.</text>
</comment>
<proteinExistence type="predicted"/>